<evidence type="ECO:0000313" key="3">
    <source>
        <dbReference type="Proteomes" id="UP001152592"/>
    </source>
</evidence>
<dbReference type="Proteomes" id="UP001152592">
    <property type="component" value="Unassembled WGS sequence"/>
</dbReference>
<reference evidence="2" key="1">
    <citation type="submission" date="2021-07" db="EMBL/GenBank/DDBJ databases">
        <authorList>
            <person name="Branca A.L. A."/>
        </authorList>
    </citation>
    <scope>NUCLEOTIDE SEQUENCE</scope>
</reference>
<name>A0A9W4J5D9_9EURO</name>
<evidence type="ECO:0000256" key="1">
    <source>
        <dbReference type="SAM" id="MobiDB-lite"/>
    </source>
</evidence>
<protein>
    <submittedName>
        <fullName evidence="2">Uncharacterized protein</fullName>
    </submittedName>
</protein>
<accession>A0A9W4J5D9</accession>
<dbReference type="AlphaFoldDB" id="A0A9W4J5D9"/>
<gene>
    <name evidence="2" type="ORF">PSALAMII_LOCUS4632</name>
</gene>
<sequence length="142" mass="16125">MEFKYLSFLHSSSPNFKSSFPGTQSNTTTMMSFVTAIRASRQALRSNIIPASTFHTSAVRSLNENDRHRDNLADHYESHKQQGLKESKEGKGKWKSELASTSEADVKADRGEFDGDHPSFEAMQEKTKHLPYEQQKANENKQ</sequence>
<comment type="caution">
    <text evidence="2">The sequence shown here is derived from an EMBL/GenBank/DDBJ whole genome shotgun (WGS) entry which is preliminary data.</text>
</comment>
<organism evidence="2 3">
    <name type="scientific">Penicillium salamii</name>
    <dbReference type="NCBI Taxonomy" id="1612424"/>
    <lineage>
        <taxon>Eukaryota</taxon>
        <taxon>Fungi</taxon>
        <taxon>Dikarya</taxon>
        <taxon>Ascomycota</taxon>
        <taxon>Pezizomycotina</taxon>
        <taxon>Eurotiomycetes</taxon>
        <taxon>Eurotiomycetidae</taxon>
        <taxon>Eurotiales</taxon>
        <taxon>Aspergillaceae</taxon>
        <taxon>Penicillium</taxon>
    </lineage>
</organism>
<proteinExistence type="predicted"/>
<dbReference type="OrthoDB" id="303614at2759"/>
<dbReference type="EMBL" id="CAJVPD010000222">
    <property type="protein sequence ID" value="CAG8370816.1"/>
    <property type="molecule type" value="Genomic_DNA"/>
</dbReference>
<feature type="compositionally biased region" description="Basic and acidic residues" evidence="1">
    <location>
        <begin position="63"/>
        <end position="96"/>
    </location>
</feature>
<evidence type="ECO:0000313" key="2">
    <source>
        <dbReference type="EMBL" id="CAG8370816.1"/>
    </source>
</evidence>
<feature type="region of interest" description="Disordered" evidence="1">
    <location>
        <begin position="62"/>
        <end position="142"/>
    </location>
</feature>
<feature type="compositionally biased region" description="Basic and acidic residues" evidence="1">
    <location>
        <begin position="104"/>
        <end position="142"/>
    </location>
</feature>